<dbReference type="EC" id="2.7.13.3" evidence="2"/>
<feature type="compositionally biased region" description="Low complexity" evidence="8">
    <location>
        <begin position="738"/>
        <end position="770"/>
    </location>
</feature>
<dbReference type="InterPro" id="IPR036890">
    <property type="entry name" value="HATPase_C_sf"/>
</dbReference>
<dbReference type="PROSITE" id="PS50906">
    <property type="entry name" value="NIT"/>
    <property type="match status" value="1"/>
</dbReference>
<dbReference type="GO" id="GO:0005886">
    <property type="term" value="C:plasma membrane"/>
    <property type="evidence" value="ECO:0007669"/>
    <property type="project" value="TreeGrafter"/>
</dbReference>
<evidence type="ECO:0000256" key="1">
    <source>
        <dbReference type="ARBA" id="ARBA00000085"/>
    </source>
</evidence>
<organism evidence="11 12">
    <name type="scientific">Actinacidiphila guanduensis</name>
    <dbReference type="NCBI Taxonomy" id="310781"/>
    <lineage>
        <taxon>Bacteria</taxon>
        <taxon>Bacillati</taxon>
        <taxon>Actinomycetota</taxon>
        <taxon>Actinomycetes</taxon>
        <taxon>Kitasatosporales</taxon>
        <taxon>Streptomycetaceae</taxon>
        <taxon>Actinacidiphila</taxon>
    </lineage>
</organism>
<feature type="compositionally biased region" description="Low complexity" evidence="8">
    <location>
        <begin position="797"/>
        <end position="807"/>
    </location>
</feature>
<feature type="domain" description="NIT" evidence="10">
    <location>
        <begin position="57"/>
        <end position="312"/>
    </location>
</feature>
<dbReference type="STRING" id="310781.SAMN05216259_108347"/>
<evidence type="ECO:0000256" key="8">
    <source>
        <dbReference type="SAM" id="MobiDB-lite"/>
    </source>
</evidence>
<dbReference type="AlphaFoldDB" id="A0A1H0I5A3"/>
<sequence length="897" mass="95592">MGEAMRFRGTTIRRKIVALLLIPLVSLTAIWIFAATITSRAVFGRPDVRLMTDNVVLPAWAVVADLQQERKAALLYAAGNRDAKARGALDKQEQATDAAIARLRTSSSAVRVRNSLDDRARTGLDRFLTGIRGLPALRAAVDTVGKGRSSREATYTGYDDLVGPGLALFDNLNVLDSVDLEIQRRSVIGLARADEELSRQDALLSAAISTGRMSGAELTAFRSAVALERGYYDDNLPALDARYRAPYDGFLNSAGAKKLRSAQDDVVAADAADAPIVAAHDSWPSVAGNALGVLGKVNPTVDTEFGDRLATVPTRLIVEAALAGGLGLIAVVASVLVSVRIGRGLIRDLTGLRQEAAEVAGTRLPHVMRRLAAGEAVDVETEVPKLSYAHDEIGQVGQALNTLQRAAVEAAVRQADMRKGVSDVFVNLARRSQVLLHRQLTLLDAMERRTEAPEELADLFRLDHMTTRMRRHAEGLVILSGAAPSRQWRKPVQLMDVVRAAVAEVEDYERIEVRRLPRLAVAGAAVADLTHLLAELIENAAVFSPPTTQVRLHGDHVANGFVLEIDDRGLGLTPDALLEANLRLAETPEFELSDTDRLGLFVVGRLAQRHGVRVSLRQSPYGGTTAVVLIPSGLLTESGEDTGSTRIESVPAPARSEDTEHTFRQWGLDGAGGERQHAAHADDPFTPTAPEPDGPLGLPRRRRRAPVLVADRGRPVGRPQEGPQESPQEPDAADGQPDEGAAVTAADAEPAGPAPTAGPAAEQAAPVAAAPLPPEEHARPEPGTVVRPAPLPPARPAPAADLRGGSASPPPPAGGGSVLPRRVRQASLAPQLRQAAPPERREQEAAARERSAEEVRDRMAALQRGWTRGRAADPDAEPDDDPATPAPRTTSSEGNAR</sequence>
<feature type="compositionally biased region" description="Polar residues" evidence="8">
    <location>
        <begin position="888"/>
        <end position="897"/>
    </location>
</feature>
<dbReference type="FunFam" id="3.30.565.10:FF:000038">
    <property type="entry name" value="Sensor-like histidine kinase"/>
    <property type="match status" value="1"/>
</dbReference>
<dbReference type="Proteomes" id="UP000199341">
    <property type="component" value="Unassembled WGS sequence"/>
</dbReference>
<evidence type="ECO:0000256" key="3">
    <source>
        <dbReference type="ARBA" id="ARBA00022553"/>
    </source>
</evidence>
<dbReference type="InterPro" id="IPR013587">
    <property type="entry name" value="Nitrate/nitrite_sensing"/>
</dbReference>
<feature type="compositionally biased region" description="Basic and acidic residues" evidence="8">
    <location>
        <begin position="672"/>
        <end position="683"/>
    </location>
</feature>
<dbReference type="Pfam" id="PF02518">
    <property type="entry name" value="HATPase_c"/>
    <property type="match status" value="1"/>
</dbReference>
<dbReference type="SMART" id="SM00387">
    <property type="entry name" value="HATPase_c"/>
    <property type="match status" value="1"/>
</dbReference>
<dbReference type="EMBL" id="FNIE01000008">
    <property type="protein sequence ID" value="SDO26602.1"/>
    <property type="molecule type" value="Genomic_DNA"/>
</dbReference>
<evidence type="ECO:0000259" key="9">
    <source>
        <dbReference type="PROSITE" id="PS50109"/>
    </source>
</evidence>
<dbReference type="Pfam" id="PF08376">
    <property type="entry name" value="NIT"/>
    <property type="match status" value="1"/>
</dbReference>
<keyword evidence="3" id="KW-0597">Phosphoprotein</keyword>
<dbReference type="Gene3D" id="6.10.340.10">
    <property type="match status" value="1"/>
</dbReference>
<keyword evidence="7" id="KW-0472">Membrane</keyword>
<dbReference type="Gene3D" id="3.30.565.10">
    <property type="entry name" value="Histidine kinase-like ATPase, C-terminal domain"/>
    <property type="match status" value="1"/>
</dbReference>
<protein>
    <recommendedName>
        <fullName evidence="2">histidine kinase</fullName>
        <ecNumber evidence="2">2.7.13.3</ecNumber>
    </recommendedName>
</protein>
<feature type="region of interest" description="Disordered" evidence="8">
    <location>
        <begin position="635"/>
        <end position="897"/>
    </location>
</feature>
<keyword evidence="7" id="KW-1133">Transmembrane helix</keyword>
<dbReference type="GO" id="GO:0000160">
    <property type="term" value="P:phosphorelay signal transduction system"/>
    <property type="evidence" value="ECO:0007669"/>
    <property type="project" value="TreeGrafter"/>
</dbReference>
<dbReference type="SUPFAM" id="SSF55874">
    <property type="entry name" value="ATPase domain of HSP90 chaperone/DNA topoisomerase II/histidine kinase"/>
    <property type="match status" value="1"/>
</dbReference>
<name>A0A1H0I5A3_9ACTN</name>
<evidence type="ECO:0000313" key="11">
    <source>
        <dbReference type="EMBL" id="SDO26602.1"/>
    </source>
</evidence>
<feature type="compositionally biased region" description="Basic and acidic residues" evidence="8">
    <location>
        <begin position="838"/>
        <end position="859"/>
    </location>
</feature>
<evidence type="ECO:0000256" key="2">
    <source>
        <dbReference type="ARBA" id="ARBA00012438"/>
    </source>
</evidence>
<keyword evidence="6 11" id="KW-0418">Kinase</keyword>
<keyword evidence="5" id="KW-0812">Transmembrane</keyword>
<evidence type="ECO:0000256" key="4">
    <source>
        <dbReference type="ARBA" id="ARBA00022679"/>
    </source>
</evidence>
<evidence type="ECO:0000259" key="10">
    <source>
        <dbReference type="PROSITE" id="PS50906"/>
    </source>
</evidence>
<dbReference type="InterPro" id="IPR003594">
    <property type="entry name" value="HATPase_dom"/>
</dbReference>
<gene>
    <name evidence="11" type="ORF">SAMN05216259_108347</name>
</gene>
<comment type="catalytic activity">
    <reaction evidence="1">
        <text>ATP + protein L-histidine = ADP + protein N-phospho-L-histidine.</text>
        <dbReference type="EC" id="2.7.13.3"/>
    </reaction>
</comment>
<dbReference type="InterPro" id="IPR010910">
    <property type="entry name" value="Nitrate/nitrite_sensing_bac"/>
</dbReference>
<accession>A0A1H0I5A3</accession>
<proteinExistence type="predicted"/>
<keyword evidence="12" id="KW-1185">Reference proteome</keyword>
<evidence type="ECO:0000256" key="5">
    <source>
        <dbReference type="ARBA" id="ARBA00022692"/>
    </source>
</evidence>
<keyword evidence="4" id="KW-0808">Transferase</keyword>
<dbReference type="PROSITE" id="PS50109">
    <property type="entry name" value="HIS_KIN"/>
    <property type="match status" value="1"/>
</dbReference>
<evidence type="ECO:0000256" key="6">
    <source>
        <dbReference type="ARBA" id="ARBA00022777"/>
    </source>
</evidence>
<dbReference type="RefSeq" id="WP_245771524.1">
    <property type="nucleotide sequence ID" value="NZ_FNIE01000008.1"/>
</dbReference>
<evidence type="ECO:0000256" key="7">
    <source>
        <dbReference type="ARBA" id="ARBA00022989"/>
    </source>
</evidence>
<feature type="domain" description="Histidine kinase" evidence="9">
    <location>
        <begin position="529"/>
        <end position="634"/>
    </location>
</feature>
<dbReference type="PANTHER" id="PTHR45436:SF5">
    <property type="entry name" value="SENSOR HISTIDINE KINASE TRCS"/>
    <property type="match status" value="1"/>
</dbReference>
<reference evidence="11 12" key="1">
    <citation type="submission" date="2016-10" db="EMBL/GenBank/DDBJ databases">
        <authorList>
            <person name="de Groot N.N."/>
        </authorList>
    </citation>
    <scope>NUCLEOTIDE SEQUENCE [LARGE SCALE GENOMIC DNA]</scope>
    <source>
        <strain evidence="11 12">CGMCC 4.2022</strain>
    </source>
</reference>
<dbReference type="InterPro" id="IPR050428">
    <property type="entry name" value="TCS_sensor_his_kinase"/>
</dbReference>
<dbReference type="PANTHER" id="PTHR45436">
    <property type="entry name" value="SENSOR HISTIDINE KINASE YKOH"/>
    <property type="match status" value="1"/>
</dbReference>
<feature type="compositionally biased region" description="Low complexity" evidence="8">
    <location>
        <begin position="719"/>
        <end position="730"/>
    </location>
</feature>
<evidence type="ECO:0000313" key="12">
    <source>
        <dbReference type="Proteomes" id="UP000199341"/>
    </source>
</evidence>
<dbReference type="GO" id="GO:0004673">
    <property type="term" value="F:protein histidine kinase activity"/>
    <property type="evidence" value="ECO:0007669"/>
    <property type="project" value="UniProtKB-EC"/>
</dbReference>
<dbReference type="InterPro" id="IPR005467">
    <property type="entry name" value="His_kinase_dom"/>
</dbReference>